<dbReference type="Pfam" id="PF00800">
    <property type="entry name" value="PDT"/>
    <property type="match status" value="1"/>
</dbReference>
<evidence type="ECO:0000256" key="2">
    <source>
        <dbReference type="ARBA" id="ARBA00013147"/>
    </source>
</evidence>
<dbReference type="CDD" id="cd13633">
    <property type="entry name" value="PBP2_Sa-PDT_like"/>
    <property type="match status" value="1"/>
</dbReference>
<gene>
    <name evidence="9" type="ORF">ENQ34_00210</name>
</gene>
<keyword evidence="4" id="KW-0057">Aromatic amino acid biosynthesis</keyword>
<comment type="pathway">
    <text evidence="1">Amino-acid biosynthesis; L-phenylalanine biosynthesis; phenylpyruvate from prephenate: step 1/1.</text>
</comment>
<keyword evidence="5" id="KW-0584">Phenylalanine biosynthesis</keyword>
<reference evidence="9" key="1">
    <citation type="journal article" date="2020" name="mSystems">
        <title>Genome- and Community-Level Interaction Insights into Carbon Utilization and Element Cycling Functions of Hydrothermarchaeota in Hydrothermal Sediment.</title>
        <authorList>
            <person name="Zhou Z."/>
            <person name="Liu Y."/>
            <person name="Xu W."/>
            <person name="Pan J."/>
            <person name="Luo Z.H."/>
            <person name="Li M."/>
        </authorList>
    </citation>
    <scope>NUCLEOTIDE SEQUENCE [LARGE SCALE GENOMIC DNA]</scope>
    <source>
        <strain evidence="9">SpSt-300</strain>
    </source>
</reference>
<dbReference type="PANTHER" id="PTHR21022:SF19">
    <property type="entry name" value="PREPHENATE DEHYDRATASE-RELATED"/>
    <property type="match status" value="1"/>
</dbReference>
<keyword evidence="3" id="KW-0028">Amino-acid biosynthesis</keyword>
<evidence type="ECO:0000256" key="5">
    <source>
        <dbReference type="ARBA" id="ARBA00023222"/>
    </source>
</evidence>
<dbReference type="Gene3D" id="3.40.190.10">
    <property type="entry name" value="Periplasmic binding protein-like II"/>
    <property type="match status" value="2"/>
</dbReference>
<feature type="domain" description="Prephenate dehydratase" evidence="8">
    <location>
        <begin position="5"/>
        <end position="181"/>
    </location>
</feature>
<dbReference type="AlphaFoldDB" id="A0A7C2I0P8"/>
<dbReference type="InterPro" id="IPR001086">
    <property type="entry name" value="Preph_deHydtase"/>
</dbReference>
<protein>
    <recommendedName>
        <fullName evidence="2">prephenate dehydratase</fullName>
        <ecNumber evidence="2">4.2.1.51</ecNumber>
    </recommendedName>
</protein>
<proteinExistence type="predicted"/>
<dbReference type="SUPFAM" id="SSF53850">
    <property type="entry name" value="Periplasmic binding protein-like II"/>
    <property type="match status" value="1"/>
</dbReference>
<dbReference type="EMBL" id="DSMU01000013">
    <property type="protein sequence ID" value="HEL65094.1"/>
    <property type="molecule type" value="Genomic_DNA"/>
</dbReference>
<evidence type="ECO:0000259" key="8">
    <source>
        <dbReference type="PROSITE" id="PS51171"/>
    </source>
</evidence>
<dbReference type="SUPFAM" id="SSF56954">
    <property type="entry name" value="Outer membrane efflux proteins (OEP)"/>
    <property type="match status" value="1"/>
</dbReference>
<dbReference type="PROSITE" id="PS51171">
    <property type="entry name" value="PREPHENATE_DEHYDR_3"/>
    <property type="match status" value="1"/>
</dbReference>
<comment type="catalytic activity">
    <reaction evidence="7">
        <text>prephenate + H(+) = 3-phenylpyruvate + CO2 + H2O</text>
        <dbReference type="Rhea" id="RHEA:21648"/>
        <dbReference type="ChEBI" id="CHEBI:15377"/>
        <dbReference type="ChEBI" id="CHEBI:15378"/>
        <dbReference type="ChEBI" id="CHEBI:16526"/>
        <dbReference type="ChEBI" id="CHEBI:18005"/>
        <dbReference type="ChEBI" id="CHEBI:29934"/>
        <dbReference type="EC" id="4.2.1.51"/>
    </reaction>
</comment>
<sequence length="253" mass="26598">MASLRVGFLGPLGTFTAQAMARFFSGCDYEGVSYVDIPELFLAVATGEVDRGVVPVENSLEGSVNITLDLLVRDPVVVVTGEVILPVVHHLLARQPGRYTRVLSHPHALAQCREYLERELAGVPREATTSTAEAARLVAQSEEPWSAVGTEEAAALLGRKLFSATRSLEDAYTAAQEGVTTAEENLRLAHAKLAAGAGTPAEVTAAEADLAAAQQNLFDLAVQHAYMKLAAEKPWAYLGVLAASGSGTAAAGK</sequence>
<evidence type="ECO:0000256" key="1">
    <source>
        <dbReference type="ARBA" id="ARBA00004741"/>
    </source>
</evidence>
<dbReference type="GO" id="GO:0004664">
    <property type="term" value="F:prephenate dehydratase activity"/>
    <property type="evidence" value="ECO:0007669"/>
    <property type="project" value="UniProtKB-EC"/>
</dbReference>
<evidence type="ECO:0000256" key="6">
    <source>
        <dbReference type="ARBA" id="ARBA00023239"/>
    </source>
</evidence>
<keyword evidence="6" id="KW-0456">Lyase</keyword>
<accession>A0A7C2I0P8</accession>
<dbReference type="EC" id="4.2.1.51" evidence="2"/>
<organism evidence="9">
    <name type="scientific">Ammonifex degensii</name>
    <dbReference type="NCBI Taxonomy" id="42838"/>
    <lineage>
        <taxon>Bacteria</taxon>
        <taxon>Bacillati</taxon>
        <taxon>Bacillota</taxon>
        <taxon>Clostridia</taxon>
        <taxon>Thermoanaerobacterales</taxon>
        <taxon>Thermoanaerobacteraceae</taxon>
        <taxon>Ammonifex</taxon>
    </lineage>
</organism>
<evidence type="ECO:0000313" key="9">
    <source>
        <dbReference type="EMBL" id="HEL65094.1"/>
    </source>
</evidence>
<evidence type="ECO:0000256" key="4">
    <source>
        <dbReference type="ARBA" id="ARBA00023141"/>
    </source>
</evidence>
<comment type="caution">
    <text evidence="9">The sequence shown here is derived from an EMBL/GenBank/DDBJ whole genome shotgun (WGS) entry which is preliminary data.</text>
</comment>
<dbReference type="GO" id="GO:0005737">
    <property type="term" value="C:cytoplasm"/>
    <property type="evidence" value="ECO:0007669"/>
    <property type="project" value="TreeGrafter"/>
</dbReference>
<name>A0A7C2I0P8_9THEO</name>
<evidence type="ECO:0000256" key="3">
    <source>
        <dbReference type="ARBA" id="ARBA00022605"/>
    </source>
</evidence>
<evidence type="ECO:0000256" key="7">
    <source>
        <dbReference type="ARBA" id="ARBA00047848"/>
    </source>
</evidence>
<dbReference type="GO" id="GO:0009094">
    <property type="term" value="P:L-phenylalanine biosynthetic process"/>
    <property type="evidence" value="ECO:0007669"/>
    <property type="project" value="UniProtKB-UniPathway"/>
</dbReference>
<dbReference type="UniPathway" id="UPA00121">
    <property type="reaction ID" value="UER00345"/>
</dbReference>
<dbReference type="PANTHER" id="PTHR21022">
    <property type="entry name" value="PREPHENATE DEHYDRATASE P PROTEIN"/>
    <property type="match status" value="1"/>
</dbReference>